<dbReference type="Proteomes" id="UP000092460">
    <property type="component" value="Unassembled WGS sequence"/>
</dbReference>
<reference evidence="1" key="2">
    <citation type="submission" date="2020-05" db="UniProtKB">
        <authorList>
            <consortium name="EnsemblMetazoa"/>
        </authorList>
    </citation>
    <scope>IDENTIFICATION</scope>
    <source>
        <strain evidence="1">IAEA</strain>
    </source>
</reference>
<dbReference type="EnsemblMetazoa" id="GPPI043661-RA">
    <property type="protein sequence ID" value="GPPI043661-PA"/>
    <property type="gene ID" value="GPPI043661"/>
</dbReference>
<evidence type="ECO:0000313" key="2">
    <source>
        <dbReference type="Proteomes" id="UP000092460"/>
    </source>
</evidence>
<accession>A0A1B0BXR1</accession>
<evidence type="ECO:0000313" key="1">
    <source>
        <dbReference type="EnsemblMetazoa" id="GPPI043661-PA"/>
    </source>
</evidence>
<organism evidence="1 2">
    <name type="scientific">Glossina palpalis gambiensis</name>
    <dbReference type="NCBI Taxonomy" id="67801"/>
    <lineage>
        <taxon>Eukaryota</taxon>
        <taxon>Metazoa</taxon>
        <taxon>Ecdysozoa</taxon>
        <taxon>Arthropoda</taxon>
        <taxon>Hexapoda</taxon>
        <taxon>Insecta</taxon>
        <taxon>Pterygota</taxon>
        <taxon>Neoptera</taxon>
        <taxon>Endopterygota</taxon>
        <taxon>Diptera</taxon>
        <taxon>Brachycera</taxon>
        <taxon>Muscomorpha</taxon>
        <taxon>Hippoboscoidea</taxon>
        <taxon>Glossinidae</taxon>
        <taxon>Glossina</taxon>
    </lineage>
</organism>
<reference evidence="2" key="1">
    <citation type="submission" date="2015-01" db="EMBL/GenBank/DDBJ databases">
        <authorList>
            <person name="Aksoy S."/>
            <person name="Warren W."/>
            <person name="Wilson R.K."/>
        </authorList>
    </citation>
    <scope>NUCLEOTIDE SEQUENCE [LARGE SCALE GENOMIC DNA]</scope>
    <source>
        <strain evidence="2">IAEA</strain>
    </source>
</reference>
<dbReference type="VEuPathDB" id="VectorBase:GPPI043661"/>
<name>A0A1B0BXR1_9MUSC</name>
<sequence length="97" mass="11340">MKIKAKPKPRFYFKLNCCIIFDAVLRIKETTGSCAHTQRNIFTFLSNSNSKWSFKEATAMILVQLEDCFHLAIVISVDVVFHNQIERDVKVHKYNLF</sequence>
<dbReference type="EMBL" id="JXJN01022303">
    <property type="status" value="NOT_ANNOTATED_CDS"/>
    <property type="molecule type" value="Genomic_DNA"/>
</dbReference>
<protein>
    <submittedName>
        <fullName evidence="1">Uncharacterized protein</fullName>
    </submittedName>
</protein>
<proteinExistence type="predicted"/>
<keyword evidence="2" id="KW-1185">Reference proteome</keyword>
<dbReference type="AlphaFoldDB" id="A0A1B0BXR1"/>